<dbReference type="Proteomes" id="UP001597023">
    <property type="component" value="Unassembled WGS sequence"/>
</dbReference>
<gene>
    <name evidence="2" type="ORF">ACFQZ6_27545</name>
</gene>
<name>A0ABW2WHB6_9ACTN</name>
<dbReference type="GO" id="GO:0016757">
    <property type="term" value="F:glycosyltransferase activity"/>
    <property type="evidence" value="ECO:0007669"/>
    <property type="project" value="UniProtKB-KW"/>
</dbReference>
<evidence type="ECO:0000313" key="3">
    <source>
        <dbReference type="Proteomes" id="UP001597023"/>
    </source>
</evidence>
<keyword evidence="2" id="KW-0808">Transferase</keyword>
<proteinExistence type="predicted"/>
<dbReference type="InterPro" id="IPR001173">
    <property type="entry name" value="Glyco_trans_2-like"/>
</dbReference>
<dbReference type="Pfam" id="PF00535">
    <property type="entry name" value="Glycos_transf_2"/>
    <property type="match status" value="1"/>
</dbReference>
<accession>A0ABW2WHB6</accession>
<dbReference type="EMBL" id="JBHTEB010000001">
    <property type="protein sequence ID" value="MFD0317902.1"/>
    <property type="molecule type" value="Genomic_DNA"/>
</dbReference>
<dbReference type="EC" id="2.4.-.-" evidence="2"/>
<dbReference type="InterPro" id="IPR029044">
    <property type="entry name" value="Nucleotide-diphossugar_trans"/>
</dbReference>
<dbReference type="RefSeq" id="WP_381613996.1">
    <property type="nucleotide sequence ID" value="NZ_JBHTEB010000001.1"/>
</dbReference>
<dbReference type="PANTHER" id="PTHR10859:SF91">
    <property type="entry name" value="DOLICHYL-PHOSPHATE BETA-GLUCOSYLTRANSFERASE"/>
    <property type="match status" value="1"/>
</dbReference>
<keyword evidence="2" id="KW-0328">Glycosyltransferase</keyword>
<comment type="caution">
    <text evidence="2">The sequence shown here is derived from an EMBL/GenBank/DDBJ whole genome shotgun (WGS) entry which is preliminary data.</text>
</comment>
<sequence>MTQPVPTTPRPAGTRPPELEILIPAYNEEHRLPTTLRALGAHLSRLPLRTALRVIDNGSSDRTAEAVDRVAAEGVPVTVTGCAQRGKGAAVKRGVTTSPARWTGFCDADLPTPVTAVDHAVRLLLEGWPVVVGSRRCLGAQLPVRQPLHRRLGGAGFRLLTRRLSGRVTDTQCGLKFFRTSVARELFAGVSCTGFAFDVEAIARARTLGVKVVEFPVAWSDQPGSRFRAGRDGLRVAGELWHLHRARHGTQRPTP</sequence>
<protein>
    <submittedName>
        <fullName evidence="2">Glycosyltransferase</fullName>
        <ecNumber evidence="2">2.4.-.-</ecNumber>
    </submittedName>
</protein>
<dbReference type="Gene3D" id="3.90.550.10">
    <property type="entry name" value="Spore Coat Polysaccharide Biosynthesis Protein SpsA, Chain A"/>
    <property type="match status" value="1"/>
</dbReference>
<evidence type="ECO:0000259" key="1">
    <source>
        <dbReference type="Pfam" id="PF00535"/>
    </source>
</evidence>
<keyword evidence="3" id="KW-1185">Reference proteome</keyword>
<organism evidence="2 3">
    <name type="scientific">Streptomyces flavalbus</name>
    <dbReference type="NCBI Taxonomy" id="2665155"/>
    <lineage>
        <taxon>Bacteria</taxon>
        <taxon>Bacillati</taxon>
        <taxon>Actinomycetota</taxon>
        <taxon>Actinomycetes</taxon>
        <taxon>Kitasatosporales</taxon>
        <taxon>Streptomycetaceae</taxon>
        <taxon>Streptomyces</taxon>
    </lineage>
</organism>
<reference evidence="3" key="1">
    <citation type="journal article" date="2019" name="Int. J. Syst. Evol. Microbiol.">
        <title>The Global Catalogue of Microorganisms (GCM) 10K type strain sequencing project: providing services to taxonomists for standard genome sequencing and annotation.</title>
        <authorList>
            <consortium name="The Broad Institute Genomics Platform"/>
            <consortium name="The Broad Institute Genome Sequencing Center for Infectious Disease"/>
            <person name="Wu L."/>
            <person name="Ma J."/>
        </authorList>
    </citation>
    <scope>NUCLEOTIDE SEQUENCE [LARGE SCALE GENOMIC DNA]</scope>
    <source>
        <strain evidence="3">CGMCC 4.7400</strain>
    </source>
</reference>
<dbReference type="PANTHER" id="PTHR10859">
    <property type="entry name" value="GLYCOSYL TRANSFERASE"/>
    <property type="match status" value="1"/>
</dbReference>
<dbReference type="SUPFAM" id="SSF53448">
    <property type="entry name" value="Nucleotide-diphospho-sugar transferases"/>
    <property type="match status" value="1"/>
</dbReference>
<evidence type="ECO:0000313" key="2">
    <source>
        <dbReference type="EMBL" id="MFD0317902.1"/>
    </source>
</evidence>
<feature type="domain" description="Glycosyltransferase 2-like" evidence="1">
    <location>
        <begin position="21"/>
        <end position="187"/>
    </location>
</feature>